<comment type="caution">
    <text evidence="2">The sequence shown here is derived from an EMBL/GenBank/DDBJ whole genome shotgun (WGS) entry which is preliminary data.</text>
</comment>
<protein>
    <recommendedName>
        <fullName evidence="4">DUF4367 domain-containing protein</fullName>
    </recommendedName>
</protein>
<keyword evidence="1" id="KW-1133">Transmembrane helix</keyword>
<evidence type="ECO:0000256" key="1">
    <source>
        <dbReference type="SAM" id="Phobius"/>
    </source>
</evidence>
<gene>
    <name evidence="2" type="ORF">FCL54_12075</name>
</gene>
<reference evidence="2 3" key="1">
    <citation type="submission" date="2019-04" db="EMBL/GenBank/DDBJ databases">
        <title>Bacillus caeni sp. nov., a bacterium isolated from mangrove sediment.</title>
        <authorList>
            <person name="Huang H."/>
            <person name="Mo K."/>
            <person name="Hu Y."/>
        </authorList>
    </citation>
    <scope>NUCLEOTIDE SEQUENCE [LARGE SCALE GENOMIC DNA]</scope>
    <source>
        <strain evidence="2 3">HB172195</strain>
    </source>
</reference>
<keyword evidence="1" id="KW-0472">Membrane</keyword>
<evidence type="ECO:0000313" key="3">
    <source>
        <dbReference type="Proteomes" id="UP000308230"/>
    </source>
</evidence>
<evidence type="ECO:0000313" key="2">
    <source>
        <dbReference type="EMBL" id="TLS37255.1"/>
    </source>
</evidence>
<feature type="transmembrane region" description="Helical" evidence="1">
    <location>
        <begin position="50"/>
        <end position="71"/>
    </location>
</feature>
<sequence>MDDRLKNLRKSMDRTVFRNGDFHPGEKHSILNRVRSEWGSQEDSRRFLKWNAMLSFAVCFLLLIGLGTYALQNMNPDIAMDQVNQEPEGIKDTGGNQDSTTDVFDENGDKIHLLYDRETKNAKEADADSLNVFNAEEDSDAAQKALANINDKLDIYTISGIQERATLMSVSYVPEKGPGVLLDYHVPEADKREGKVEIAGSMAVFAYPKSKLPENSRFAKQDIAKNTKQQNRAEQETEKVEPKLEKVERFHINAMEWTYYKDHIHRDYVLTGEKDGMVYEITTKGAFSVERLKDLLKHFKK</sequence>
<dbReference type="Proteomes" id="UP000308230">
    <property type="component" value="Unassembled WGS sequence"/>
</dbReference>
<name>A0A5R9FC72_9BACL</name>
<dbReference type="OrthoDB" id="2881381at2"/>
<dbReference type="AlphaFoldDB" id="A0A5R9FC72"/>
<dbReference type="RefSeq" id="WP_138126760.1">
    <property type="nucleotide sequence ID" value="NZ_SWLG01000007.1"/>
</dbReference>
<keyword evidence="1" id="KW-0812">Transmembrane</keyword>
<proteinExistence type="predicted"/>
<accession>A0A5R9FC72</accession>
<dbReference type="EMBL" id="SWLG01000007">
    <property type="protein sequence ID" value="TLS37255.1"/>
    <property type="molecule type" value="Genomic_DNA"/>
</dbReference>
<organism evidence="2 3">
    <name type="scientific">Exobacillus caeni</name>
    <dbReference type="NCBI Taxonomy" id="2574798"/>
    <lineage>
        <taxon>Bacteria</taxon>
        <taxon>Bacillati</taxon>
        <taxon>Bacillota</taxon>
        <taxon>Bacilli</taxon>
        <taxon>Bacillales</taxon>
        <taxon>Guptibacillaceae</taxon>
        <taxon>Exobacillus</taxon>
    </lineage>
</organism>
<keyword evidence="3" id="KW-1185">Reference proteome</keyword>
<evidence type="ECO:0008006" key="4">
    <source>
        <dbReference type="Google" id="ProtNLM"/>
    </source>
</evidence>